<feature type="active site" evidence="1">
    <location>
        <position position="231"/>
    </location>
</feature>
<keyword evidence="2" id="KW-0547">Nucleotide-binding</keyword>
<name>A0A917ML13_9MICO</name>
<evidence type="ECO:0000313" key="5">
    <source>
        <dbReference type="Proteomes" id="UP000657592"/>
    </source>
</evidence>
<feature type="binding site" evidence="2">
    <location>
        <begin position="273"/>
        <end position="274"/>
    </location>
    <ligand>
        <name>ATP</name>
        <dbReference type="ChEBI" id="CHEBI:30616"/>
    </ligand>
</feature>
<proteinExistence type="predicted"/>
<gene>
    <name evidence="4" type="ORF">GCM10010921_11060</name>
</gene>
<dbReference type="PANTHER" id="PTHR13504">
    <property type="entry name" value="FIDO DOMAIN-CONTAINING PROTEIN DDB_G0283145"/>
    <property type="match status" value="1"/>
</dbReference>
<evidence type="ECO:0000256" key="1">
    <source>
        <dbReference type="PIRSR" id="PIRSR640198-1"/>
    </source>
</evidence>
<dbReference type="Pfam" id="PF02661">
    <property type="entry name" value="Fic"/>
    <property type="match status" value="1"/>
</dbReference>
<evidence type="ECO:0000256" key="2">
    <source>
        <dbReference type="PIRSR" id="PIRSR640198-2"/>
    </source>
</evidence>
<dbReference type="GO" id="GO:0005524">
    <property type="term" value="F:ATP binding"/>
    <property type="evidence" value="ECO:0007669"/>
    <property type="project" value="UniProtKB-KW"/>
</dbReference>
<reference evidence="4" key="2">
    <citation type="submission" date="2020-09" db="EMBL/GenBank/DDBJ databases">
        <authorList>
            <person name="Sun Q."/>
            <person name="Zhou Y."/>
        </authorList>
    </citation>
    <scope>NUCLEOTIDE SEQUENCE</scope>
    <source>
        <strain evidence="4">CGMCC 1.15794</strain>
    </source>
</reference>
<dbReference type="InterPro" id="IPR025758">
    <property type="entry name" value="Fic/DOC_N"/>
</dbReference>
<dbReference type="EMBL" id="BMJY01000003">
    <property type="protein sequence ID" value="GGH39676.1"/>
    <property type="molecule type" value="Genomic_DNA"/>
</dbReference>
<comment type="caution">
    <text evidence="4">The sequence shown here is derived from an EMBL/GenBank/DDBJ whole genome shotgun (WGS) entry which is preliminary data.</text>
</comment>
<protein>
    <recommendedName>
        <fullName evidence="3">Fido domain-containing protein</fullName>
    </recommendedName>
</protein>
<reference evidence="4" key="1">
    <citation type="journal article" date="2014" name="Int. J. Syst. Evol. Microbiol.">
        <title>Complete genome sequence of Corynebacterium casei LMG S-19264T (=DSM 44701T), isolated from a smear-ripened cheese.</title>
        <authorList>
            <consortium name="US DOE Joint Genome Institute (JGI-PGF)"/>
            <person name="Walter F."/>
            <person name="Albersmeier A."/>
            <person name="Kalinowski J."/>
            <person name="Ruckert C."/>
        </authorList>
    </citation>
    <scope>NUCLEOTIDE SEQUENCE</scope>
    <source>
        <strain evidence="4">CGMCC 1.15794</strain>
    </source>
</reference>
<dbReference type="InterPro" id="IPR003812">
    <property type="entry name" value="Fido"/>
</dbReference>
<dbReference type="Gene3D" id="1.10.10.10">
    <property type="entry name" value="Winged helix-like DNA-binding domain superfamily/Winged helix DNA-binding domain"/>
    <property type="match status" value="1"/>
</dbReference>
<dbReference type="Pfam" id="PF13784">
    <property type="entry name" value="Fic_N"/>
    <property type="match status" value="1"/>
</dbReference>
<evidence type="ECO:0000259" key="3">
    <source>
        <dbReference type="PROSITE" id="PS51459"/>
    </source>
</evidence>
<dbReference type="InterPro" id="IPR040198">
    <property type="entry name" value="Fido_containing"/>
</dbReference>
<feature type="domain" description="Fido" evidence="3">
    <location>
        <begin position="136"/>
        <end position="295"/>
    </location>
</feature>
<dbReference type="Proteomes" id="UP000657592">
    <property type="component" value="Unassembled WGS sequence"/>
</dbReference>
<accession>A0A917ML13</accession>
<sequence length="399" mass="44167">MDLEMFVNGEMGWFTPISGHDAYLGEWTHKAFVPAPLPVAPPILGATAYMAVAEARASLAALDNTARQLPNPQLLRHPALQREAQSTSALEGTYAPLESVLTADEDSPRTPELVEVLNYVRMANAGFTHVSQGRPISVSFLSAMQGMLMRGTPLERESGHVRETQVVIGRRADAPIGGFPVNSARFVPSPPGLDLEANLRDLVDWMEADHSGRIDPVVVAAMAHYQFETLHPFRDGNGRLGRFLIVLQLLHDNVLSEPTLTVSPWFEERRTEYYDRLLAVSTHGDWDGFVTFFARGLQAAADQTHRQMNTLVAVQAELKDEIRQSKLRADSAHAIVDFAVANPTFSINKAQAALGLSYQRVNRLVHQLEELGILSRFQQPGQGRRFFAPRVLKALTESM</sequence>
<dbReference type="PANTHER" id="PTHR13504:SF38">
    <property type="entry name" value="FIDO DOMAIN-CONTAINING PROTEIN"/>
    <property type="match status" value="1"/>
</dbReference>
<dbReference type="RefSeq" id="WP_188755258.1">
    <property type="nucleotide sequence ID" value="NZ_BMJY01000003.1"/>
</dbReference>
<evidence type="ECO:0000313" key="4">
    <source>
        <dbReference type="EMBL" id="GGH39676.1"/>
    </source>
</evidence>
<dbReference type="Gene3D" id="1.10.3290.10">
    <property type="entry name" value="Fido-like domain"/>
    <property type="match status" value="1"/>
</dbReference>
<keyword evidence="5" id="KW-1185">Reference proteome</keyword>
<dbReference type="InterPro" id="IPR036388">
    <property type="entry name" value="WH-like_DNA-bd_sf"/>
</dbReference>
<dbReference type="InterPro" id="IPR036597">
    <property type="entry name" value="Fido-like_dom_sf"/>
</dbReference>
<keyword evidence="2" id="KW-0067">ATP-binding</keyword>
<dbReference type="PROSITE" id="PS51459">
    <property type="entry name" value="FIDO"/>
    <property type="match status" value="1"/>
</dbReference>
<organism evidence="4 5">
    <name type="scientific">Microbacterium album</name>
    <dbReference type="NCBI Taxonomy" id="2053191"/>
    <lineage>
        <taxon>Bacteria</taxon>
        <taxon>Bacillati</taxon>
        <taxon>Actinomycetota</taxon>
        <taxon>Actinomycetes</taxon>
        <taxon>Micrococcales</taxon>
        <taxon>Microbacteriaceae</taxon>
        <taxon>Microbacterium</taxon>
    </lineage>
</organism>
<dbReference type="SUPFAM" id="SSF140931">
    <property type="entry name" value="Fic-like"/>
    <property type="match status" value="1"/>
</dbReference>
<dbReference type="AlphaFoldDB" id="A0A917ML13"/>
<feature type="binding site" evidence="2">
    <location>
        <begin position="235"/>
        <end position="242"/>
    </location>
    <ligand>
        <name>ATP</name>
        <dbReference type="ChEBI" id="CHEBI:30616"/>
    </ligand>
</feature>